<protein>
    <submittedName>
        <fullName evidence="1">Uncharacterized protein</fullName>
    </submittedName>
</protein>
<organism evidence="1 2">
    <name type="scientific">Candidatus Segetimicrobium genomatis</name>
    <dbReference type="NCBI Taxonomy" id="2569760"/>
    <lineage>
        <taxon>Bacteria</taxon>
        <taxon>Bacillati</taxon>
        <taxon>Candidatus Sysuimicrobiota</taxon>
        <taxon>Candidatus Sysuimicrobiia</taxon>
        <taxon>Candidatus Sysuimicrobiales</taxon>
        <taxon>Candidatus Segetimicrobiaceae</taxon>
        <taxon>Candidatus Segetimicrobium</taxon>
    </lineage>
</organism>
<evidence type="ECO:0000313" key="2">
    <source>
        <dbReference type="Proteomes" id="UP000319353"/>
    </source>
</evidence>
<dbReference type="AlphaFoldDB" id="A0A537KQY8"/>
<accession>A0A537KQY8</accession>
<reference evidence="1 2" key="1">
    <citation type="journal article" date="2019" name="Nat. Microbiol.">
        <title>Mediterranean grassland soil C-N compound turnover is dependent on rainfall and depth, and is mediated by genomically divergent microorganisms.</title>
        <authorList>
            <person name="Diamond S."/>
            <person name="Andeer P.F."/>
            <person name="Li Z."/>
            <person name="Crits-Christoph A."/>
            <person name="Burstein D."/>
            <person name="Anantharaman K."/>
            <person name="Lane K.R."/>
            <person name="Thomas B.C."/>
            <person name="Pan C."/>
            <person name="Northen T.R."/>
            <person name="Banfield J.F."/>
        </authorList>
    </citation>
    <scope>NUCLEOTIDE SEQUENCE [LARGE SCALE GENOMIC DNA]</scope>
    <source>
        <strain evidence="1">NP_4</strain>
    </source>
</reference>
<sequence length="151" mass="15973">MKRTGVCVTAAALSLGCYTYVPATMDVVPVGARVRALLSSEAEVALHDSLGLDLRALSGTLVERQDTRLLFQVRTASGSPAFGSQPLYQRIAVSPQDVLRVEVRRINGVRTGVLATAIAGAALIAAIEGFGWLRPGTPAQPPGGPPERRRR</sequence>
<proteinExistence type="predicted"/>
<dbReference type="EMBL" id="VBAL01000181">
    <property type="protein sequence ID" value="TMI98163.1"/>
    <property type="molecule type" value="Genomic_DNA"/>
</dbReference>
<gene>
    <name evidence="1" type="ORF">E6H01_12650</name>
</gene>
<dbReference type="Proteomes" id="UP000319353">
    <property type="component" value="Unassembled WGS sequence"/>
</dbReference>
<name>A0A537KQY8_9BACT</name>
<comment type="caution">
    <text evidence="1">The sequence shown here is derived from an EMBL/GenBank/DDBJ whole genome shotgun (WGS) entry which is preliminary data.</text>
</comment>
<evidence type="ECO:0000313" key="1">
    <source>
        <dbReference type="EMBL" id="TMI98163.1"/>
    </source>
</evidence>
<dbReference type="PROSITE" id="PS51257">
    <property type="entry name" value="PROKAR_LIPOPROTEIN"/>
    <property type="match status" value="1"/>
</dbReference>